<dbReference type="Proteomes" id="UP000192284">
    <property type="component" value="Unassembled WGS sequence"/>
</dbReference>
<keyword evidence="4" id="KW-1185">Reference proteome</keyword>
<protein>
    <recommendedName>
        <fullName evidence="2">PknH-like extracellular domain-containing protein</fullName>
    </recommendedName>
</protein>
<dbReference type="Gene3D" id="3.40.1000.70">
    <property type="entry name" value="PknH-like extracellular domain"/>
    <property type="match status" value="1"/>
</dbReference>
<reference evidence="3 4" key="1">
    <citation type="submission" date="2017-02" db="EMBL/GenBank/DDBJ databases">
        <title>The new phylogeny of genus Mycobacterium.</title>
        <authorList>
            <person name="Tortoli E."/>
            <person name="Trovato A."/>
            <person name="Cirillo D.M."/>
        </authorList>
    </citation>
    <scope>NUCLEOTIDE SEQUENCE [LARGE SCALE GENOMIC DNA]</scope>
    <source>
        <strain evidence="3 4">DSM 45057</strain>
    </source>
</reference>
<accession>A0A1X0A4T6</accession>
<evidence type="ECO:0000313" key="3">
    <source>
        <dbReference type="EMBL" id="ORA24706.1"/>
    </source>
</evidence>
<comment type="caution">
    <text evidence="3">The sequence shown here is derived from an EMBL/GenBank/DDBJ whole genome shotgun (WGS) entry which is preliminary data.</text>
</comment>
<evidence type="ECO:0000259" key="2">
    <source>
        <dbReference type="Pfam" id="PF14032"/>
    </source>
</evidence>
<sequence>MFMVACCALLTVPACSHSSSAAHSGAKPGSRADALIVSVEDVRRIANAEELTAHAHADVRQPPQGDMNAPGPCRAAGTSDLTFGSGWSEFRSAGYHGITDDLKPGGPAMIQSVSQAVAVYPDSKTARGALRQLESALQDCIALGDANYNFTLDKPDGSTLRITADAWSHVYREKSSVLMSVGVVGLEPAGRIATTILQTTTDRV</sequence>
<organism evidence="3 4">
    <name type="scientific">Mycobacterium angelicum</name>
    <dbReference type="NCBI Taxonomy" id="470074"/>
    <lineage>
        <taxon>Bacteria</taxon>
        <taxon>Bacillati</taxon>
        <taxon>Actinomycetota</taxon>
        <taxon>Actinomycetes</taxon>
        <taxon>Mycobacteriales</taxon>
        <taxon>Mycobacteriaceae</taxon>
        <taxon>Mycobacterium</taxon>
    </lineage>
</organism>
<name>A0A1X0A4T6_MYCAN</name>
<dbReference type="InterPro" id="IPR038232">
    <property type="entry name" value="PknH-like_Extracell_sf"/>
</dbReference>
<feature type="domain" description="PknH-like extracellular" evidence="2">
    <location>
        <begin position="29"/>
        <end position="203"/>
    </location>
</feature>
<evidence type="ECO:0000313" key="4">
    <source>
        <dbReference type="Proteomes" id="UP000192284"/>
    </source>
</evidence>
<gene>
    <name evidence="3" type="ORF">BST12_04355</name>
</gene>
<feature type="signal peptide" evidence="1">
    <location>
        <begin position="1"/>
        <end position="21"/>
    </location>
</feature>
<dbReference type="EMBL" id="MVHE01000004">
    <property type="protein sequence ID" value="ORA24706.1"/>
    <property type="molecule type" value="Genomic_DNA"/>
</dbReference>
<keyword evidence="1" id="KW-0732">Signal</keyword>
<dbReference type="InterPro" id="IPR026954">
    <property type="entry name" value="PknH-like_Extracell"/>
</dbReference>
<dbReference type="Pfam" id="PF14032">
    <property type="entry name" value="PknH_C"/>
    <property type="match status" value="1"/>
</dbReference>
<feature type="chain" id="PRO_5010877464" description="PknH-like extracellular domain-containing protein" evidence="1">
    <location>
        <begin position="22"/>
        <end position="204"/>
    </location>
</feature>
<proteinExistence type="predicted"/>
<dbReference type="AlphaFoldDB" id="A0A1X0A4T6"/>
<evidence type="ECO:0000256" key="1">
    <source>
        <dbReference type="SAM" id="SignalP"/>
    </source>
</evidence>